<evidence type="ECO:0000313" key="2">
    <source>
        <dbReference type="RefSeq" id="XP_002741729.1"/>
    </source>
</evidence>
<organism evidence="1 2">
    <name type="scientific">Saccoglossus kowalevskii</name>
    <name type="common">Acorn worm</name>
    <dbReference type="NCBI Taxonomy" id="10224"/>
    <lineage>
        <taxon>Eukaryota</taxon>
        <taxon>Metazoa</taxon>
        <taxon>Hemichordata</taxon>
        <taxon>Enteropneusta</taxon>
        <taxon>Harrimaniidae</taxon>
        <taxon>Saccoglossus</taxon>
    </lineage>
</organism>
<keyword evidence="1" id="KW-1185">Reference proteome</keyword>
<dbReference type="GeneID" id="100366786"/>
<sequence>MAAHSVSQKLEQRIKILENRICGHEQRGFKTKDNKKCIDALSSFLQSMNTATAGRDNINSAWKRLQEIDQYLDPALSDTITMDDDLKTEIILAEEEHLKKQGELLEQVTKMKDILDSEHLKVTPNMSEKMQSLSHINMDQKEELESLNGDAKQLLEAYNHIITLLSKQFVQWDETVTQYEIASQKKPVDE</sequence>
<dbReference type="PANTHER" id="PTHR28360:SF1">
    <property type="entry name" value="DYNACTIN SUBUNIT 3"/>
    <property type="match status" value="1"/>
</dbReference>
<dbReference type="Proteomes" id="UP000694865">
    <property type="component" value="Unplaced"/>
</dbReference>
<proteinExistence type="predicted"/>
<evidence type="ECO:0000313" key="1">
    <source>
        <dbReference type="Proteomes" id="UP000694865"/>
    </source>
</evidence>
<dbReference type="Pfam" id="PF07426">
    <property type="entry name" value="Dynactin_p22"/>
    <property type="match status" value="1"/>
</dbReference>
<dbReference type="PANTHER" id="PTHR28360">
    <property type="entry name" value="DYNACTIN SUBUNIT 3"/>
    <property type="match status" value="1"/>
</dbReference>
<dbReference type="InterPro" id="IPR009991">
    <property type="entry name" value="DCTN3"/>
</dbReference>
<name>A0ABM0H0W7_SACKO</name>
<reference evidence="2" key="1">
    <citation type="submission" date="2025-08" db="UniProtKB">
        <authorList>
            <consortium name="RefSeq"/>
        </authorList>
    </citation>
    <scope>IDENTIFICATION</scope>
    <source>
        <tissue evidence="2">Testes</tissue>
    </source>
</reference>
<protein>
    <submittedName>
        <fullName evidence="2">Dynactin subunit 3-like</fullName>
    </submittedName>
</protein>
<dbReference type="RefSeq" id="XP_002741729.1">
    <property type="nucleotide sequence ID" value="XM_002741683.2"/>
</dbReference>
<gene>
    <name evidence="2" type="primary">LOC100366786</name>
</gene>
<accession>A0ABM0H0W7</accession>